<organism evidence="1 2">
    <name type="scientific">Cytobacillus firmus</name>
    <name type="common">Bacillus firmus</name>
    <dbReference type="NCBI Taxonomy" id="1399"/>
    <lineage>
        <taxon>Bacteria</taxon>
        <taxon>Bacillati</taxon>
        <taxon>Bacillota</taxon>
        <taxon>Bacilli</taxon>
        <taxon>Bacillales</taxon>
        <taxon>Bacillaceae</taxon>
        <taxon>Cytobacillus</taxon>
    </lineage>
</organism>
<proteinExistence type="predicted"/>
<evidence type="ECO:0000313" key="1">
    <source>
        <dbReference type="EMBL" id="KAF0822330.1"/>
    </source>
</evidence>
<dbReference type="OrthoDB" id="2942189at2"/>
<accession>A0A380Y840</accession>
<dbReference type="RefSeq" id="WP_061793311.1">
    <property type="nucleotide sequence ID" value="NZ_JARSNG010000130.1"/>
</dbReference>
<dbReference type="AlphaFoldDB" id="A0A380Y840"/>
<protein>
    <submittedName>
        <fullName evidence="1">Uncharacterized protein</fullName>
    </submittedName>
</protein>
<comment type="caution">
    <text evidence="1">The sequence shown here is derived from an EMBL/GenBank/DDBJ whole genome shotgun (WGS) entry which is preliminary data.</text>
</comment>
<gene>
    <name evidence="1" type="ORF">KIS1582_3921</name>
</gene>
<sequence>MILYLLGFCAVLLGTGMFVDWWHKRHGIDDYDPGENEKHVSDSERACTESYMHNMKNDHQNGMS</sequence>
<reference evidence="1 2" key="1">
    <citation type="journal article" date="2020" name="G3 (Bethesda)">
        <title>Whole Genome Sequencing and Comparative Genomics of Two Nematicidal Bacillus Strains Reveals a Wide Range of Possible Virulence Factors.</title>
        <authorList>
            <person name="Susic N."/>
            <person name="Janezic S."/>
            <person name="Rupnik M."/>
            <person name="Geric Stare B."/>
        </authorList>
    </citation>
    <scope>NUCLEOTIDE SEQUENCE [LARGE SCALE GENOMIC DNA]</scope>
    <source>
        <strain evidence="1 2">I-1582</strain>
    </source>
</reference>
<dbReference type="EMBL" id="VDEM01000061">
    <property type="protein sequence ID" value="KAF0822330.1"/>
    <property type="molecule type" value="Genomic_DNA"/>
</dbReference>
<dbReference type="Proteomes" id="UP000465778">
    <property type="component" value="Unassembled WGS sequence"/>
</dbReference>
<evidence type="ECO:0000313" key="2">
    <source>
        <dbReference type="Proteomes" id="UP000465778"/>
    </source>
</evidence>
<dbReference type="GeneID" id="67526355"/>
<name>A0A380Y840_CYTFI</name>